<evidence type="ECO:0000313" key="2">
    <source>
        <dbReference type="Proteomes" id="UP000535890"/>
    </source>
</evidence>
<proteinExistence type="predicted"/>
<dbReference type="RefSeq" id="WP_179795519.1">
    <property type="nucleotide sequence ID" value="NZ_BAABHP010000020.1"/>
</dbReference>
<gene>
    <name evidence="1" type="ORF">BJ983_004120</name>
</gene>
<reference evidence="1 2" key="1">
    <citation type="submission" date="2020-07" db="EMBL/GenBank/DDBJ databases">
        <title>Sequencing the genomes of 1000 actinobacteria strains.</title>
        <authorList>
            <person name="Klenk H.-P."/>
        </authorList>
    </citation>
    <scope>NUCLEOTIDE SEQUENCE [LARGE SCALE GENOMIC DNA]</scope>
    <source>
        <strain evidence="1 2">DSM 45772</strain>
    </source>
</reference>
<name>A0A7Y9J789_9PSEU</name>
<evidence type="ECO:0000313" key="1">
    <source>
        <dbReference type="EMBL" id="NYD38018.1"/>
    </source>
</evidence>
<accession>A0A7Y9J789</accession>
<comment type="caution">
    <text evidence="1">The sequence shown here is derived from an EMBL/GenBank/DDBJ whole genome shotgun (WGS) entry which is preliminary data.</text>
</comment>
<dbReference type="EMBL" id="JACCBN010000001">
    <property type="protein sequence ID" value="NYD38018.1"/>
    <property type="molecule type" value="Genomic_DNA"/>
</dbReference>
<dbReference type="Proteomes" id="UP000535890">
    <property type="component" value="Unassembled WGS sequence"/>
</dbReference>
<dbReference type="AlphaFoldDB" id="A0A7Y9J789"/>
<sequence>MRDVVGGLLLRAGDAVGGRARRGLTGDERSVLAAVFREGLDLDGIVVVPARAGLLGLSRRPVTLGTAIHLKGHAAPGLLVHEAVHVWQYHRLGARYVLDAIRAQGSRTGYDWRAAGTAEFAALNVEAQAQFLQDLVTTPAVGTTYPALAADALASVRTPSTPSTT</sequence>
<evidence type="ECO:0008006" key="3">
    <source>
        <dbReference type="Google" id="ProtNLM"/>
    </source>
</evidence>
<organism evidence="1 2">
    <name type="scientific">Actinomycetospora corticicola</name>
    <dbReference type="NCBI Taxonomy" id="663602"/>
    <lineage>
        <taxon>Bacteria</taxon>
        <taxon>Bacillati</taxon>
        <taxon>Actinomycetota</taxon>
        <taxon>Actinomycetes</taxon>
        <taxon>Pseudonocardiales</taxon>
        <taxon>Pseudonocardiaceae</taxon>
        <taxon>Actinomycetospora</taxon>
    </lineage>
</organism>
<keyword evidence="2" id="KW-1185">Reference proteome</keyword>
<protein>
    <recommendedName>
        <fullName evidence="3">DUF4157 domain-containing protein</fullName>
    </recommendedName>
</protein>